<dbReference type="SMART" id="SM00850">
    <property type="entry name" value="LytTR"/>
    <property type="match status" value="1"/>
</dbReference>
<dbReference type="InterPro" id="IPR046947">
    <property type="entry name" value="LytR-like"/>
</dbReference>
<proteinExistence type="predicted"/>
<dbReference type="Gene3D" id="3.40.50.2300">
    <property type="match status" value="1"/>
</dbReference>
<dbReference type="SUPFAM" id="SSF52172">
    <property type="entry name" value="CheY-like"/>
    <property type="match status" value="1"/>
</dbReference>
<name>A0A199XS63_9FLAO</name>
<reference evidence="4 5" key="1">
    <citation type="submission" date="2016-06" db="EMBL/GenBank/DDBJ databases">
        <title>Draft genome sequence of Flavobacterium succinicans strain DD5b.</title>
        <authorList>
            <person name="Poehlein A."/>
            <person name="Daniel R."/>
            <person name="Simeonova D.D."/>
        </authorList>
    </citation>
    <scope>NUCLEOTIDE SEQUENCE [LARGE SCALE GENOMIC DNA]</scope>
    <source>
        <strain evidence="4 5">DD5b</strain>
    </source>
</reference>
<evidence type="ECO:0000313" key="4">
    <source>
        <dbReference type="EMBL" id="OAZ04257.1"/>
    </source>
</evidence>
<dbReference type="PANTHER" id="PTHR37299:SF1">
    <property type="entry name" value="STAGE 0 SPORULATION PROTEIN A HOMOLOG"/>
    <property type="match status" value="1"/>
</dbReference>
<sequence length="251" mass="29263">MKVVIIEDEKLSAEHLNVLLQKIDSSIIVIKYFDTITASVTAFKEGLDADLIFMDIHLADGNSFEIFNQIKLEIPIIFTTAFDNYAIQAFKQNSIDYLLKPIALQELQFAMEKFKKQQQLENKDIISSIAKAYQLVNKEYKTRFLVKSGQTIDTIKTEDIHHFETRESLSFLVTNKGTQHLIDYTLDQLETLLQPKNFFRINRKIILHIQSIEKVNTYFNSRLSISTKFLDTDAKIVSRERVNDFKKWLDN</sequence>
<feature type="modified residue" description="4-aspartylphosphate" evidence="1">
    <location>
        <position position="55"/>
    </location>
</feature>
<dbReference type="PROSITE" id="PS50930">
    <property type="entry name" value="HTH_LYTTR"/>
    <property type="match status" value="1"/>
</dbReference>
<dbReference type="SMART" id="SM00448">
    <property type="entry name" value="REC"/>
    <property type="match status" value="1"/>
</dbReference>
<dbReference type="Pfam" id="PF00072">
    <property type="entry name" value="Response_reg"/>
    <property type="match status" value="1"/>
</dbReference>
<dbReference type="GO" id="GO:0003677">
    <property type="term" value="F:DNA binding"/>
    <property type="evidence" value="ECO:0007669"/>
    <property type="project" value="InterPro"/>
</dbReference>
<evidence type="ECO:0000259" key="3">
    <source>
        <dbReference type="PROSITE" id="PS50930"/>
    </source>
</evidence>
<dbReference type="InterPro" id="IPR007492">
    <property type="entry name" value="LytTR_DNA-bd_dom"/>
</dbReference>
<keyword evidence="5" id="KW-1185">Reference proteome</keyword>
<dbReference type="OrthoDB" id="2168082at2"/>
<evidence type="ECO:0000256" key="1">
    <source>
        <dbReference type="PROSITE-ProRule" id="PRU00169"/>
    </source>
</evidence>
<comment type="caution">
    <text evidence="4">The sequence shown here is derived from an EMBL/GenBank/DDBJ whole genome shotgun (WGS) entry which is preliminary data.</text>
</comment>
<evidence type="ECO:0000313" key="5">
    <source>
        <dbReference type="Proteomes" id="UP000093807"/>
    </source>
</evidence>
<dbReference type="Pfam" id="PF04397">
    <property type="entry name" value="LytTR"/>
    <property type="match status" value="1"/>
</dbReference>
<dbReference type="Proteomes" id="UP000093807">
    <property type="component" value="Unassembled WGS sequence"/>
</dbReference>
<evidence type="ECO:0000259" key="2">
    <source>
        <dbReference type="PROSITE" id="PS50110"/>
    </source>
</evidence>
<gene>
    <name evidence="4" type="primary">lytR_2</name>
    <name evidence="4" type="ORF">FLB_12510</name>
</gene>
<protein>
    <submittedName>
        <fullName evidence="4">Sensory transduction protein LytR</fullName>
    </submittedName>
</protein>
<keyword evidence="1" id="KW-0597">Phosphoprotein</keyword>
<dbReference type="PROSITE" id="PS50110">
    <property type="entry name" value="RESPONSE_REGULATORY"/>
    <property type="match status" value="1"/>
</dbReference>
<feature type="domain" description="HTH LytTR-type" evidence="3">
    <location>
        <begin position="144"/>
        <end position="251"/>
    </location>
</feature>
<dbReference type="AlphaFoldDB" id="A0A199XS63"/>
<dbReference type="RefSeq" id="WP_064715076.1">
    <property type="nucleotide sequence ID" value="NZ_JMTM01000035.1"/>
</dbReference>
<dbReference type="InterPro" id="IPR011006">
    <property type="entry name" value="CheY-like_superfamily"/>
</dbReference>
<dbReference type="Gene3D" id="2.40.50.1020">
    <property type="entry name" value="LytTr DNA-binding domain"/>
    <property type="match status" value="1"/>
</dbReference>
<feature type="domain" description="Response regulatory" evidence="2">
    <location>
        <begin position="2"/>
        <end position="115"/>
    </location>
</feature>
<dbReference type="PANTHER" id="PTHR37299">
    <property type="entry name" value="TRANSCRIPTIONAL REGULATOR-RELATED"/>
    <property type="match status" value="1"/>
</dbReference>
<accession>A0A199XS63</accession>
<organism evidence="4 5">
    <name type="scientific">Flavobacterium succinicans</name>
    <dbReference type="NCBI Taxonomy" id="29536"/>
    <lineage>
        <taxon>Bacteria</taxon>
        <taxon>Pseudomonadati</taxon>
        <taxon>Bacteroidota</taxon>
        <taxon>Flavobacteriia</taxon>
        <taxon>Flavobacteriales</taxon>
        <taxon>Flavobacteriaceae</taxon>
        <taxon>Flavobacterium</taxon>
    </lineage>
</organism>
<dbReference type="EMBL" id="JMTM01000035">
    <property type="protein sequence ID" value="OAZ04257.1"/>
    <property type="molecule type" value="Genomic_DNA"/>
</dbReference>
<dbReference type="GO" id="GO:0000156">
    <property type="term" value="F:phosphorelay response regulator activity"/>
    <property type="evidence" value="ECO:0007669"/>
    <property type="project" value="InterPro"/>
</dbReference>
<dbReference type="InterPro" id="IPR001789">
    <property type="entry name" value="Sig_transdc_resp-reg_receiver"/>
</dbReference>
<dbReference type="PATRIC" id="fig|29536.5.peg.1320"/>